<keyword evidence="7 13" id="KW-0808">Transferase</keyword>
<feature type="region of interest" description="Disordered" evidence="10">
    <location>
        <begin position="426"/>
        <end position="461"/>
    </location>
</feature>
<feature type="region of interest" description="Disordered" evidence="10">
    <location>
        <begin position="25"/>
        <end position="192"/>
    </location>
</feature>
<keyword evidence="8" id="KW-0479">Metal-binding</keyword>
<comment type="subcellular location">
    <subcellularLocation>
        <location evidence="3">Cytoplasm</location>
    </subcellularLocation>
</comment>
<dbReference type="EMBL" id="CP099424">
    <property type="protein sequence ID" value="USW55121.1"/>
    <property type="molecule type" value="Genomic_DNA"/>
</dbReference>
<feature type="compositionally biased region" description="Basic residues" evidence="10">
    <location>
        <begin position="748"/>
        <end position="760"/>
    </location>
</feature>
<keyword evidence="6" id="KW-0963">Cytoplasm</keyword>
<dbReference type="Gene3D" id="1.10.1410.10">
    <property type="match status" value="1"/>
</dbReference>
<evidence type="ECO:0000256" key="5">
    <source>
        <dbReference type="ARBA" id="ARBA00012388"/>
    </source>
</evidence>
<feature type="region of interest" description="Disordered" evidence="10">
    <location>
        <begin position="838"/>
        <end position="859"/>
    </location>
</feature>
<comment type="cofactor">
    <cofactor evidence="1">
        <name>Mn(2+)</name>
        <dbReference type="ChEBI" id="CHEBI:29035"/>
    </cofactor>
</comment>
<reference evidence="13" key="1">
    <citation type="submission" date="2022-06" db="EMBL/GenBank/DDBJ databases">
        <title>Complete genome sequences of two strains of the flax pathogen Septoria linicola.</title>
        <authorList>
            <person name="Lapalu N."/>
            <person name="Simon A."/>
            <person name="Demenou B."/>
            <person name="Paumier D."/>
            <person name="Guillot M.-P."/>
            <person name="Gout L."/>
            <person name="Valade R."/>
        </authorList>
    </citation>
    <scope>NUCLEOTIDE SEQUENCE</scope>
    <source>
        <strain evidence="13">SE15195</strain>
    </source>
</reference>
<feature type="compositionally biased region" description="Pro residues" evidence="10">
    <location>
        <begin position="101"/>
        <end position="112"/>
    </location>
</feature>
<dbReference type="PANTHER" id="PTHR12271:SF40">
    <property type="entry name" value="POLY(A) RNA POLYMERASE GLD2"/>
    <property type="match status" value="1"/>
</dbReference>
<organism evidence="13 14">
    <name type="scientific">Septoria linicola</name>
    <dbReference type="NCBI Taxonomy" id="215465"/>
    <lineage>
        <taxon>Eukaryota</taxon>
        <taxon>Fungi</taxon>
        <taxon>Dikarya</taxon>
        <taxon>Ascomycota</taxon>
        <taxon>Pezizomycotina</taxon>
        <taxon>Dothideomycetes</taxon>
        <taxon>Dothideomycetidae</taxon>
        <taxon>Mycosphaerellales</taxon>
        <taxon>Mycosphaerellaceae</taxon>
        <taxon>Septoria</taxon>
    </lineage>
</organism>
<feature type="compositionally biased region" description="Low complexity" evidence="10">
    <location>
        <begin position="69"/>
        <end position="80"/>
    </location>
</feature>
<dbReference type="AlphaFoldDB" id="A0A9Q9B2F4"/>
<comment type="similarity">
    <text evidence="4">Belongs to the DNA polymerase type-B-like family.</text>
</comment>
<evidence type="ECO:0000256" key="2">
    <source>
        <dbReference type="ARBA" id="ARBA00001946"/>
    </source>
</evidence>
<evidence type="ECO:0000256" key="10">
    <source>
        <dbReference type="SAM" id="MobiDB-lite"/>
    </source>
</evidence>
<dbReference type="SUPFAM" id="SSF81631">
    <property type="entry name" value="PAP/OAS1 substrate-binding domain"/>
    <property type="match status" value="1"/>
</dbReference>
<feature type="region of interest" description="Disordered" evidence="10">
    <location>
        <begin position="743"/>
        <end position="824"/>
    </location>
</feature>
<evidence type="ECO:0000256" key="3">
    <source>
        <dbReference type="ARBA" id="ARBA00004496"/>
    </source>
</evidence>
<dbReference type="GO" id="GO:0010605">
    <property type="term" value="P:negative regulation of macromolecule metabolic process"/>
    <property type="evidence" value="ECO:0007669"/>
    <property type="project" value="UniProtKB-ARBA"/>
</dbReference>
<dbReference type="GO" id="GO:1990817">
    <property type="term" value="F:poly(A) RNA polymerase activity"/>
    <property type="evidence" value="ECO:0007669"/>
    <property type="project" value="UniProtKB-EC"/>
</dbReference>
<name>A0A9Q9B2F4_9PEZI</name>
<dbReference type="CDD" id="cd05402">
    <property type="entry name" value="NT_PAP_TUTase"/>
    <property type="match status" value="1"/>
</dbReference>
<evidence type="ECO:0000256" key="1">
    <source>
        <dbReference type="ARBA" id="ARBA00001936"/>
    </source>
</evidence>
<dbReference type="InterPro" id="IPR043519">
    <property type="entry name" value="NT_sf"/>
</dbReference>
<evidence type="ECO:0000256" key="9">
    <source>
        <dbReference type="ARBA" id="ARBA00022842"/>
    </source>
</evidence>
<dbReference type="GO" id="GO:0046872">
    <property type="term" value="F:metal ion binding"/>
    <property type="evidence" value="ECO:0007669"/>
    <property type="project" value="UniProtKB-KW"/>
</dbReference>
<evidence type="ECO:0000259" key="11">
    <source>
        <dbReference type="Pfam" id="PF03828"/>
    </source>
</evidence>
<accession>A0A9Q9B2F4</accession>
<dbReference type="GO" id="GO:0050265">
    <property type="term" value="F:RNA uridylyltransferase activity"/>
    <property type="evidence" value="ECO:0007669"/>
    <property type="project" value="TreeGrafter"/>
</dbReference>
<dbReference type="Pfam" id="PF22600">
    <property type="entry name" value="MTPAP-like_central"/>
    <property type="match status" value="1"/>
</dbReference>
<dbReference type="InterPro" id="IPR002058">
    <property type="entry name" value="PAP_assoc"/>
</dbReference>
<feature type="compositionally biased region" description="Polar residues" evidence="10">
    <location>
        <begin position="155"/>
        <end position="165"/>
    </location>
</feature>
<dbReference type="SUPFAM" id="SSF81301">
    <property type="entry name" value="Nucleotidyltransferase"/>
    <property type="match status" value="1"/>
</dbReference>
<evidence type="ECO:0000259" key="12">
    <source>
        <dbReference type="Pfam" id="PF22600"/>
    </source>
</evidence>
<dbReference type="Gene3D" id="3.30.460.10">
    <property type="entry name" value="Beta Polymerase, domain 2"/>
    <property type="match status" value="1"/>
</dbReference>
<dbReference type="Proteomes" id="UP001056384">
    <property type="component" value="Chromosome 7"/>
</dbReference>
<evidence type="ECO:0000256" key="4">
    <source>
        <dbReference type="ARBA" id="ARBA00008593"/>
    </source>
</evidence>
<feature type="domain" description="Poly(A) RNA polymerase mitochondrial-like central palm" evidence="12">
    <location>
        <begin position="228"/>
        <end position="336"/>
    </location>
</feature>
<evidence type="ECO:0000313" key="13">
    <source>
        <dbReference type="EMBL" id="USW55121.1"/>
    </source>
</evidence>
<evidence type="ECO:0000256" key="7">
    <source>
        <dbReference type="ARBA" id="ARBA00022679"/>
    </source>
</evidence>
<keyword evidence="9" id="KW-0460">Magnesium</keyword>
<keyword evidence="14" id="KW-1185">Reference proteome</keyword>
<feature type="domain" description="PAP-associated" evidence="11">
    <location>
        <begin position="595"/>
        <end position="668"/>
    </location>
</feature>
<feature type="compositionally biased region" description="Basic and acidic residues" evidence="10">
    <location>
        <begin position="443"/>
        <end position="461"/>
    </location>
</feature>
<dbReference type="GO" id="GO:0031123">
    <property type="term" value="P:RNA 3'-end processing"/>
    <property type="evidence" value="ECO:0007669"/>
    <property type="project" value="TreeGrafter"/>
</dbReference>
<dbReference type="PANTHER" id="PTHR12271">
    <property type="entry name" value="POLY A POLYMERASE CID PAP -RELATED"/>
    <property type="match status" value="1"/>
</dbReference>
<evidence type="ECO:0000256" key="6">
    <source>
        <dbReference type="ARBA" id="ARBA00022490"/>
    </source>
</evidence>
<dbReference type="Pfam" id="PF03828">
    <property type="entry name" value="PAP_assoc"/>
    <property type="match status" value="1"/>
</dbReference>
<sequence>MDSITAQQDAANLEDRLRRMILLNGSVPDDAPVDSRPRVRLPPSVPPGYSHQPAGPTLSGSFQHQRLMSESSSLSSNSPSNHGFPPPMNGPPLMFQQPMNSPSPPMHPPGFLPPHLRHPPAQHAGGPSIGPSGPPPSLHQNRGGLQRGNGRGAGTSRQQRNQQIQLDPDAFQRGGSTQGYQARPQPGARNLYDPNARQAQSNFVSRDVARQRQARYLDEIVAKEIPAVEMSQVERDEKEAFRLALQRVCHGVCMSNPSLPNVSLECFGSFQSGFASAGSDMDLVIVVPDHNSTSAVFSMLEDDLPRSLEKELLRVGFGARLLTRTRVPIIKICQEPGDSLLDKLREEREKWDFLPNEKKYPHLHKEEDETVDDDALPPAEAVLQAVQPGATNDGSVNEASITVQSATTQGVEGAAQEQTALFTVQGPSKNGHEHANGQQGLQQKREQQKSWTRERKAGPLDFPKDGIGIQCDINFFNPLGLHNTQMLRCYSKCDPRVRPIVLAVKSFAKQRKINSSYSGTLSSYGYVLMVLHYLINVAHPPVLPNLQQPWRPHANCAPPGYSRAEVDGWVVDFWRNEQEIEAALHNGQMSSNSESIGSLLAGFFQYYSSMGNGPQFRWTQQVLSLRTPGGILTKESKGWVKATTEEGEGKKIQHRYLFCIEDPFELSHNVARTVTHNGIVAIRDEFRRAYRILMSVAQGQNGLPSPDGYLFDQLQEAEDHEQEIERRNMEILSANKIVRNEEEDITIQKKKRHGTRGKRGKNGEDSVDGIPQQRKESMPILPPSQLDMADQDAFPTLGAAKTSSRRKKSASGGVKHSNFNEISGDQAAEYLEEFRRKKAEEQAESTAYGAAESVLNGLD</sequence>
<feature type="compositionally biased region" description="Polar residues" evidence="10">
    <location>
        <begin position="58"/>
        <end position="68"/>
    </location>
</feature>
<comment type="cofactor">
    <cofactor evidence="2">
        <name>Mg(2+)</name>
        <dbReference type="ChEBI" id="CHEBI:18420"/>
    </cofactor>
</comment>
<dbReference type="InterPro" id="IPR054708">
    <property type="entry name" value="MTPAP-like_central"/>
</dbReference>
<dbReference type="GO" id="GO:0005737">
    <property type="term" value="C:cytoplasm"/>
    <property type="evidence" value="ECO:0007669"/>
    <property type="project" value="UniProtKB-SubCell"/>
</dbReference>
<evidence type="ECO:0000313" key="14">
    <source>
        <dbReference type="Proteomes" id="UP001056384"/>
    </source>
</evidence>
<evidence type="ECO:0000256" key="8">
    <source>
        <dbReference type="ARBA" id="ARBA00022723"/>
    </source>
</evidence>
<gene>
    <name evidence="13" type="ORF">Slin15195_G084400</name>
</gene>
<dbReference type="EC" id="2.7.7.19" evidence="5"/>
<protein>
    <recommendedName>
        <fullName evidence="5">polynucleotide adenylyltransferase</fullName>
        <ecNumber evidence="5">2.7.7.19</ecNumber>
    </recommendedName>
</protein>
<proteinExistence type="inferred from homology"/>